<dbReference type="EMBL" id="LT962688">
    <property type="protein sequence ID" value="SOR29822.1"/>
    <property type="molecule type" value="Genomic_DNA"/>
</dbReference>
<organism evidence="1 2">
    <name type="scientific">Methylorubrum extorquens</name>
    <name type="common">Methylobacterium dichloromethanicum</name>
    <name type="synonym">Methylobacterium extorquens</name>
    <dbReference type="NCBI Taxonomy" id="408"/>
    <lineage>
        <taxon>Bacteria</taxon>
        <taxon>Pseudomonadati</taxon>
        <taxon>Pseudomonadota</taxon>
        <taxon>Alphaproteobacteria</taxon>
        <taxon>Hyphomicrobiales</taxon>
        <taxon>Methylobacteriaceae</taxon>
        <taxon>Methylorubrum</taxon>
    </lineage>
</organism>
<accession>A0A2N9ARA7</accession>
<evidence type="ECO:0000313" key="2">
    <source>
        <dbReference type="Proteomes" id="UP000233769"/>
    </source>
</evidence>
<dbReference type="AlphaFoldDB" id="A0A2N9ARA7"/>
<protein>
    <submittedName>
        <fullName evidence="1">Uncharacterized protein</fullName>
    </submittedName>
</protein>
<proteinExistence type="predicted"/>
<reference evidence="2" key="1">
    <citation type="submission" date="2017-10" db="EMBL/GenBank/DDBJ databases">
        <authorList>
            <person name="Regsiter A."/>
            <person name="William W."/>
        </authorList>
    </citation>
    <scope>NUCLEOTIDE SEQUENCE [LARGE SCALE GENOMIC DNA]</scope>
</reference>
<name>A0A2N9ARA7_METEX</name>
<sequence>MIDLSALAGELDALVRDGRRIRLGDRNFEKPHAELDELLGRLQRVASDVRIGSLTVNSAVIVQDHRKEGAVRLMPASPITGRGQYIVCHTRGPRR</sequence>
<dbReference type="Proteomes" id="UP000233769">
    <property type="component" value="Chromosome tk0001"/>
</dbReference>
<evidence type="ECO:0000313" key="1">
    <source>
        <dbReference type="EMBL" id="SOR29822.1"/>
    </source>
</evidence>
<gene>
    <name evidence="1" type="ORF">TK0001_3220</name>
</gene>